<keyword evidence="5" id="KW-1185">Reference proteome</keyword>
<gene>
    <name evidence="4" type="ORF">Aiant_82360</name>
</gene>
<feature type="compositionally biased region" description="Basic and acidic residues" evidence="1">
    <location>
        <begin position="33"/>
        <end position="60"/>
    </location>
</feature>
<dbReference type="InterPro" id="IPR037140">
    <property type="entry name" value="VHL_beta_dom_sf"/>
</dbReference>
<feature type="compositionally biased region" description="Low complexity" evidence="1">
    <location>
        <begin position="19"/>
        <end position="32"/>
    </location>
</feature>
<organism evidence="4 5">
    <name type="scientific">Actinoplanes ianthinogenes</name>
    <dbReference type="NCBI Taxonomy" id="122358"/>
    <lineage>
        <taxon>Bacteria</taxon>
        <taxon>Bacillati</taxon>
        <taxon>Actinomycetota</taxon>
        <taxon>Actinomycetes</taxon>
        <taxon>Micromonosporales</taxon>
        <taxon>Micromonosporaceae</taxon>
        <taxon>Actinoplanes</taxon>
    </lineage>
</organism>
<keyword evidence="2" id="KW-0472">Membrane</keyword>
<feature type="domain" description="von Hippel-Lindau disease tumour suppressor beta" evidence="3">
    <location>
        <begin position="168"/>
        <end position="225"/>
    </location>
</feature>
<protein>
    <recommendedName>
        <fullName evidence="3">von Hippel-Lindau disease tumour suppressor beta domain-containing protein</fullName>
    </recommendedName>
</protein>
<evidence type="ECO:0000256" key="2">
    <source>
        <dbReference type="SAM" id="Phobius"/>
    </source>
</evidence>
<dbReference type="EMBL" id="AP023356">
    <property type="protein sequence ID" value="BCJ47579.1"/>
    <property type="molecule type" value="Genomic_DNA"/>
</dbReference>
<evidence type="ECO:0000259" key="3">
    <source>
        <dbReference type="Pfam" id="PF01847"/>
    </source>
</evidence>
<feature type="region of interest" description="Disordered" evidence="1">
    <location>
        <begin position="1"/>
        <end position="65"/>
    </location>
</feature>
<feature type="compositionally biased region" description="Polar residues" evidence="1">
    <location>
        <begin position="135"/>
        <end position="146"/>
    </location>
</feature>
<dbReference type="Pfam" id="PF01847">
    <property type="entry name" value="VHL"/>
    <property type="match status" value="1"/>
</dbReference>
<name>A0ABM7M7D8_9ACTN</name>
<keyword evidence="2" id="KW-1133">Transmembrane helix</keyword>
<dbReference type="Gene3D" id="2.60.40.780">
    <property type="entry name" value="von Hippel-Lindau disease tumour suppressor, beta domain"/>
    <property type="match status" value="1"/>
</dbReference>
<evidence type="ECO:0000313" key="4">
    <source>
        <dbReference type="EMBL" id="BCJ47579.1"/>
    </source>
</evidence>
<proteinExistence type="predicted"/>
<evidence type="ECO:0000313" key="5">
    <source>
        <dbReference type="Proteomes" id="UP000676967"/>
    </source>
</evidence>
<dbReference type="SUPFAM" id="SSF49468">
    <property type="entry name" value="VHL"/>
    <property type="match status" value="1"/>
</dbReference>
<feature type="transmembrane region" description="Helical" evidence="2">
    <location>
        <begin position="75"/>
        <end position="93"/>
    </location>
</feature>
<feature type="region of interest" description="Disordered" evidence="1">
    <location>
        <begin position="98"/>
        <end position="153"/>
    </location>
</feature>
<evidence type="ECO:0000256" key="1">
    <source>
        <dbReference type="SAM" id="MobiDB-lite"/>
    </source>
</evidence>
<feature type="compositionally biased region" description="Low complexity" evidence="1">
    <location>
        <begin position="101"/>
        <end position="129"/>
    </location>
</feature>
<dbReference type="InterPro" id="IPR036208">
    <property type="entry name" value="VHL_sf"/>
</dbReference>
<reference evidence="4 5" key="1">
    <citation type="submission" date="2020-08" db="EMBL/GenBank/DDBJ databases">
        <title>Whole genome shotgun sequence of Actinoplanes ianthinogenes NBRC 13996.</title>
        <authorList>
            <person name="Komaki H."/>
            <person name="Tamura T."/>
        </authorList>
    </citation>
    <scope>NUCLEOTIDE SEQUENCE [LARGE SCALE GENOMIC DNA]</scope>
    <source>
        <strain evidence="4 5">NBRC 13996</strain>
    </source>
</reference>
<keyword evidence="2" id="KW-0812">Transmembrane</keyword>
<accession>A0ABM7M7D8</accession>
<sequence length="246" mass="26420">MTPVDDSVPEPGLRIGRWLPDLPDLPDTTPDAVARHRADPAAPAHREPVSAREPRGECRPARHGRRTLRVSRRRLFAAGSISLAVALTSAVLVRPGTRSTASRADAALPAPAGVDRSPAGTAPASSATTRRSEQSPHTSSSPTAGTRPSPAGAPRVVVVPAQREGQVKSLADDRSTEIQFVNDRREPVVIYWLDYRGARRRYAVLHSGGTRQQPTFVSHPWVITDLAGRALTIFLPASRPARATIT</sequence>
<dbReference type="InterPro" id="IPR024053">
    <property type="entry name" value="VHL_beta_dom"/>
</dbReference>
<dbReference type="Proteomes" id="UP000676967">
    <property type="component" value="Chromosome"/>
</dbReference>